<dbReference type="Proteomes" id="UP000288805">
    <property type="component" value="Unassembled WGS sequence"/>
</dbReference>
<proteinExistence type="predicted"/>
<dbReference type="InterPro" id="IPR043502">
    <property type="entry name" value="DNA/RNA_pol_sf"/>
</dbReference>
<dbReference type="Pfam" id="PF13966">
    <property type="entry name" value="zf-RVT"/>
    <property type="match status" value="1"/>
</dbReference>
<reference evidence="2 3" key="1">
    <citation type="journal article" date="2018" name="PLoS Genet.">
        <title>Population sequencing reveals clonal diversity and ancestral inbreeding in the grapevine cultivar Chardonnay.</title>
        <authorList>
            <person name="Roach M.J."/>
            <person name="Johnson D.L."/>
            <person name="Bohlmann J."/>
            <person name="van Vuuren H.J."/>
            <person name="Jones S.J."/>
            <person name="Pretorius I.S."/>
            <person name="Schmidt S.A."/>
            <person name="Borneman A.R."/>
        </authorList>
    </citation>
    <scope>NUCLEOTIDE SEQUENCE [LARGE SCALE GENOMIC DNA]</scope>
    <source>
        <strain evidence="3">cv. Chardonnay</strain>
        <tissue evidence="2">Leaf</tissue>
    </source>
</reference>
<dbReference type="PROSITE" id="PS50878">
    <property type="entry name" value="RT_POL"/>
    <property type="match status" value="1"/>
</dbReference>
<dbReference type="InterPro" id="IPR026960">
    <property type="entry name" value="RVT-Znf"/>
</dbReference>
<dbReference type="AlphaFoldDB" id="A0A438GM04"/>
<dbReference type="GO" id="GO:0003964">
    <property type="term" value="F:RNA-directed DNA polymerase activity"/>
    <property type="evidence" value="ECO:0007669"/>
    <property type="project" value="UniProtKB-KW"/>
</dbReference>
<accession>A0A438GM04</accession>
<protein>
    <submittedName>
        <fullName evidence="2">LINE-1 reverse transcriptase-like</fullName>
    </submittedName>
</protein>
<evidence type="ECO:0000259" key="1">
    <source>
        <dbReference type="PROSITE" id="PS50878"/>
    </source>
</evidence>
<dbReference type="PANTHER" id="PTHR33116">
    <property type="entry name" value="REVERSE TRANSCRIPTASE ZINC-BINDING DOMAIN-CONTAINING PROTEIN-RELATED-RELATED"/>
    <property type="match status" value="1"/>
</dbReference>
<dbReference type="EMBL" id="QGNW01000396">
    <property type="protein sequence ID" value="RVW73236.1"/>
    <property type="molecule type" value="Genomic_DNA"/>
</dbReference>
<keyword evidence="2" id="KW-0548">Nucleotidyltransferase</keyword>
<dbReference type="PANTHER" id="PTHR33116:SF78">
    <property type="entry name" value="OS12G0587133 PROTEIN"/>
    <property type="match status" value="1"/>
</dbReference>
<evidence type="ECO:0000313" key="3">
    <source>
        <dbReference type="Proteomes" id="UP000288805"/>
    </source>
</evidence>
<dbReference type="CDD" id="cd01650">
    <property type="entry name" value="RT_nLTR_like"/>
    <property type="match status" value="1"/>
</dbReference>
<organism evidence="2 3">
    <name type="scientific">Vitis vinifera</name>
    <name type="common">Grape</name>
    <dbReference type="NCBI Taxonomy" id="29760"/>
    <lineage>
        <taxon>Eukaryota</taxon>
        <taxon>Viridiplantae</taxon>
        <taxon>Streptophyta</taxon>
        <taxon>Embryophyta</taxon>
        <taxon>Tracheophyta</taxon>
        <taxon>Spermatophyta</taxon>
        <taxon>Magnoliopsida</taxon>
        <taxon>eudicotyledons</taxon>
        <taxon>Gunneridae</taxon>
        <taxon>Pentapetalae</taxon>
        <taxon>rosids</taxon>
        <taxon>Vitales</taxon>
        <taxon>Vitaceae</taxon>
        <taxon>Viteae</taxon>
        <taxon>Vitis</taxon>
    </lineage>
</organism>
<keyword evidence="2" id="KW-0695">RNA-directed DNA polymerase</keyword>
<evidence type="ECO:0000313" key="2">
    <source>
        <dbReference type="EMBL" id="RVW73236.1"/>
    </source>
</evidence>
<dbReference type="InterPro" id="IPR000477">
    <property type="entry name" value="RT_dom"/>
</dbReference>
<feature type="domain" description="Reverse transcriptase" evidence="1">
    <location>
        <begin position="1"/>
        <end position="227"/>
    </location>
</feature>
<name>A0A438GM04_VITVI</name>
<gene>
    <name evidence="2" type="primary">LIN1_93</name>
    <name evidence="2" type="ORF">CK203_059147</name>
</gene>
<keyword evidence="2" id="KW-0808">Transferase</keyword>
<dbReference type="SUPFAM" id="SSF56672">
    <property type="entry name" value="DNA/RNA polymerases"/>
    <property type="match status" value="1"/>
</dbReference>
<dbReference type="Pfam" id="PF00078">
    <property type="entry name" value="RVT_1"/>
    <property type="match status" value="1"/>
</dbReference>
<sequence length="573" mass="65159">MVMGKVVSKAQNTFVEGRQILDAVLVANEVLDSVLKGKEGAVMCKLDIEKAYDHVEWSFVVSVMSMMGFGEKWIRWIKWCISTVSFSVLVNGSSSGFFQSSRGLRQEDPLSLYLFVMVMEAFSSLLRSALDGGFVSACKARSRGGEGVKVSHLLFADDTLVFCGASKEQLLYLSWILMWFEAMSGLRINLDKSELIPVGYVENAEELAATIGCKVGSLPTTYLGLPLGAPYRSLAVWDGVEERMRKKLARWKSQYISKGGRITLIRSTLVSMPIYYMSMLSMPRKVRLRLERIQRDFLWRGGLLRGSLILLGGIWFALRSGKVWGGARGWSSKEARDGYGVGLWKNLRKEWEVDAWVKDVWRCNEGGGSWSPLFSRPLNDWELDEVCRFFVALNEKRIQQAVDDRAIWKVSVQPRVRFFGWEATWGKALTLDQLQKRGWALANGCYLCQRHEESIDHVLLHCEKARTLWALLFSMFGVQWVLLTTVKEMHLGWNGTFVGTKRKGVWRASPLCLFWTVWKARNKVAFEEEELSIQRLRMEIICTLSDGYSLHVASNFILALAKLQACRNILNLA</sequence>
<comment type="caution">
    <text evidence="2">The sequence shown here is derived from an EMBL/GenBank/DDBJ whole genome shotgun (WGS) entry which is preliminary data.</text>
</comment>